<name>A0A4R0XR57_9MOLU</name>
<keyword evidence="1 5" id="KW-0489">Methyltransferase</keyword>
<feature type="active site" evidence="5">
    <location>
        <position position="139"/>
    </location>
</feature>
<dbReference type="InterPro" id="IPR001525">
    <property type="entry name" value="C5_MeTfrase"/>
</dbReference>
<dbReference type="PANTHER" id="PTHR46098">
    <property type="entry name" value="TRNA (CYTOSINE(38)-C(5))-METHYLTRANSFERASE"/>
    <property type="match status" value="1"/>
</dbReference>
<dbReference type="PROSITE" id="PS51679">
    <property type="entry name" value="SAM_MT_C5"/>
    <property type="match status" value="1"/>
</dbReference>
<gene>
    <name evidence="8" type="ORF">C4B25_00145</name>
</gene>
<dbReference type="EC" id="2.1.1.37" evidence="7"/>
<evidence type="ECO:0000256" key="3">
    <source>
        <dbReference type="ARBA" id="ARBA00022691"/>
    </source>
</evidence>
<dbReference type="InterPro" id="IPR050750">
    <property type="entry name" value="C5-MTase"/>
</dbReference>
<evidence type="ECO:0000256" key="6">
    <source>
        <dbReference type="RuleBase" id="RU000416"/>
    </source>
</evidence>
<proteinExistence type="inferred from homology"/>
<evidence type="ECO:0000256" key="4">
    <source>
        <dbReference type="ARBA" id="ARBA00022747"/>
    </source>
</evidence>
<dbReference type="NCBIfam" id="TIGR00675">
    <property type="entry name" value="dcm"/>
    <property type="match status" value="1"/>
</dbReference>
<dbReference type="InterPro" id="IPR018117">
    <property type="entry name" value="C5_DNA_meth_AS"/>
</dbReference>
<dbReference type="Proteomes" id="UP000291072">
    <property type="component" value="Unassembled WGS sequence"/>
</dbReference>
<dbReference type="Pfam" id="PF00145">
    <property type="entry name" value="DNA_methylase"/>
    <property type="match status" value="1"/>
</dbReference>
<evidence type="ECO:0000256" key="1">
    <source>
        <dbReference type="ARBA" id="ARBA00022603"/>
    </source>
</evidence>
<dbReference type="PRINTS" id="PR00105">
    <property type="entry name" value="C5METTRFRASE"/>
</dbReference>
<evidence type="ECO:0000256" key="2">
    <source>
        <dbReference type="ARBA" id="ARBA00022679"/>
    </source>
</evidence>
<dbReference type="GO" id="GO:0009307">
    <property type="term" value="P:DNA restriction-modification system"/>
    <property type="evidence" value="ECO:0007669"/>
    <property type="project" value="UniProtKB-KW"/>
</dbReference>
<comment type="caution">
    <text evidence="8">The sequence shown here is derived from an EMBL/GenBank/DDBJ whole genome shotgun (WGS) entry which is preliminary data.</text>
</comment>
<sequence length="410" mass="47897">MKNNNKLKVIELFSGIGAQHKALDIIKKTYGNDFEIVGTSEWAIKSILAYNKIHHKGMNKFTKKTKEELLKIIKERKMVFSNDGQTPVTERSLYSKSQEFLSELLWANENTKNMGSILDIEPEEIINREANLITYSFPCQDISTGAQFTKMKTGLKGQRSGLLYEVERLIKGINKINSNKLPKFLLLENVSQLVKNKEFKKGYDEWIGTLREMGYVTKTYQCNALDFGIPQSRKRVFALSVLGGAEFKEEKELIDLYFEKYNFRTKTLEQIIERKKYEVEQVMAMVKPTPSRESMRRKVPKLLETRFSHTNTLTKKHDRTPSPGTINVSEFENVLKLVEEYRPDFKGYNYYYRFLTARECLRIMGFDDKDWISIKKLGYGIRSYYEMAGNSIVVNNLLPIFDEVFRIWNK</sequence>
<organism evidence="8 9">
    <name type="scientific">Mycoplasma todarodis</name>
    <dbReference type="NCBI Taxonomy" id="1937191"/>
    <lineage>
        <taxon>Bacteria</taxon>
        <taxon>Bacillati</taxon>
        <taxon>Mycoplasmatota</taxon>
        <taxon>Mollicutes</taxon>
        <taxon>Mycoplasmataceae</taxon>
        <taxon>Mycoplasma</taxon>
    </lineage>
</organism>
<dbReference type="InterPro" id="IPR029063">
    <property type="entry name" value="SAM-dependent_MTases_sf"/>
</dbReference>
<dbReference type="Gene3D" id="3.40.50.150">
    <property type="entry name" value="Vaccinia Virus protein VP39"/>
    <property type="match status" value="1"/>
</dbReference>
<evidence type="ECO:0000256" key="7">
    <source>
        <dbReference type="RuleBase" id="RU000417"/>
    </source>
</evidence>
<protein>
    <recommendedName>
        <fullName evidence="7">Cytosine-specific methyltransferase</fullName>
        <ecNumber evidence="7">2.1.1.37</ecNumber>
    </recommendedName>
</protein>
<dbReference type="Gene3D" id="3.90.120.10">
    <property type="entry name" value="DNA Methylase, subunit A, domain 2"/>
    <property type="match status" value="1"/>
</dbReference>
<keyword evidence="4" id="KW-0680">Restriction system</keyword>
<evidence type="ECO:0000313" key="9">
    <source>
        <dbReference type="Proteomes" id="UP000291072"/>
    </source>
</evidence>
<dbReference type="GO" id="GO:0032259">
    <property type="term" value="P:methylation"/>
    <property type="evidence" value="ECO:0007669"/>
    <property type="project" value="UniProtKB-KW"/>
</dbReference>
<keyword evidence="2 5" id="KW-0808">Transferase</keyword>
<dbReference type="SUPFAM" id="SSF53335">
    <property type="entry name" value="S-adenosyl-L-methionine-dependent methyltransferases"/>
    <property type="match status" value="1"/>
</dbReference>
<comment type="catalytic activity">
    <reaction evidence="7">
        <text>a 2'-deoxycytidine in DNA + S-adenosyl-L-methionine = a 5-methyl-2'-deoxycytidine in DNA + S-adenosyl-L-homocysteine + H(+)</text>
        <dbReference type="Rhea" id="RHEA:13681"/>
        <dbReference type="Rhea" id="RHEA-COMP:11369"/>
        <dbReference type="Rhea" id="RHEA-COMP:11370"/>
        <dbReference type="ChEBI" id="CHEBI:15378"/>
        <dbReference type="ChEBI" id="CHEBI:57856"/>
        <dbReference type="ChEBI" id="CHEBI:59789"/>
        <dbReference type="ChEBI" id="CHEBI:85452"/>
        <dbReference type="ChEBI" id="CHEBI:85454"/>
        <dbReference type="EC" id="2.1.1.37"/>
    </reaction>
</comment>
<keyword evidence="3 5" id="KW-0949">S-adenosyl-L-methionine</keyword>
<dbReference type="EMBL" id="PSZP01000001">
    <property type="protein sequence ID" value="TCG12090.1"/>
    <property type="molecule type" value="Genomic_DNA"/>
</dbReference>
<dbReference type="RefSeq" id="WP_131613043.1">
    <property type="nucleotide sequence ID" value="NZ_PSZP01000001.1"/>
</dbReference>
<keyword evidence="9" id="KW-1185">Reference proteome</keyword>
<comment type="similarity">
    <text evidence="5 6">Belongs to the class I-like SAM-binding methyltransferase superfamily. C5-methyltransferase family.</text>
</comment>
<dbReference type="OrthoDB" id="9813719at2"/>
<accession>A0A4R0XR57</accession>
<dbReference type="AlphaFoldDB" id="A0A4R0XR57"/>
<dbReference type="PANTHER" id="PTHR46098:SF1">
    <property type="entry name" value="TRNA (CYTOSINE(38)-C(5))-METHYLTRANSFERASE"/>
    <property type="match status" value="1"/>
</dbReference>
<evidence type="ECO:0000313" key="8">
    <source>
        <dbReference type="EMBL" id="TCG12090.1"/>
    </source>
</evidence>
<evidence type="ECO:0000256" key="5">
    <source>
        <dbReference type="PROSITE-ProRule" id="PRU01016"/>
    </source>
</evidence>
<dbReference type="GO" id="GO:0003886">
    <property type="term" value="F:DNA (cytosine-5-)-methyltransferase activity"/>
    <property type="evidence" value="ECO:0007669"/>
    <property type="project" value="UniProtKB-EC"/>
</dbReference>
<reference evidence="8 9" key="1">
    <citation type="submission" date="2018-02" db="EMBL/GenBank/DDBJ databases">
        <title>Mycoplasma marinum and Mycoplasma todarodis sp. nov., moderately halophilic and psychrotolerant mycoplasmas isolated from cephalopods.</title>
        <authorList>
            <person name="Viver T."/>
        </authorList>
    </citation>
    <scope>NUCLEOTIDE SEQUENCE [LARGE SCALE GENOMIC DNA]</scope>
    <source>
        <strain evidence="8 9">5H</strain>
    </source>
</reference>
<dbReference type="PROSITE" id="PS00094">
    <property type="entry name" value="C5_MTASE_1"/>
    <property type="match status" value="1"/>
</dbReference>